<reference evidence="5 6" key="1">
    <citation type="submission" date="2018-10" db="EMBL/GenBank/DDBJ databases">
        <authorList>
            <person name="Zhang X."/>
        </authorList>
    </citation>
    <scope>NUCLEOTIDE SEQUENCE [LARGE SCALE GENOMIC DNA]</scope>
    <source>
        <strain evidence="5 6">SK-G1</strain>
    </source>
</reference>
<dbReference type="InterPro" id="IPR051081">
    <property type="entry name" value="HTH_MetalResp_TranReg"/>
</dbReference>
<gene>
    <name evidence="5" type="ORF">D2962_15830</name>
</gene>
<name>A0A3G2RA27_9FIRM</name>
<keyword evidence="2" id="KW-0238">DNA-binding</keyword>
<dbReference type="PROSITE" id="PS50987">
    <property type="entry name" value="HTH_ARSR_2"/>
    <property type="match status" value="1"/>
</dbReference>
<dbReference type="Pfam" id="PF01022">
    <property type="entry name" value="HTH_5"/>
    <property type="match status" value="1"/>
</dbReference>
<dbReference type="InterPro" id="IPR036390">
    <property type="entry name" value="WH_DNA-bd_sf"/>
</dbReference>
<dbReference type="InterPro" id="IPR001845">
    <property type="entry name" value="HTH_ArsR_DNA-bd_dom"/>
</dbReference>
<evidence type="ECO:0000256" key="2">
    <source>
        <dbReference type="ARBA" id="ARBA00023125"/>
    </source>
</evidence>
<dbReference type="CDD" id="cd00090">
    <property type="entry name" value="HTH_ARSR"/>
    <property type="match status" value="1"/>
</dbReference>
<dbReference type="GO" id="GO:0003677">
    <property type="term" value="F:DNA binding"/>
    <property type="evidence" value="ECO:0007669"/>
    <property type="project" value="UniProtKB-KW"/>
</dbReference>
<evidence type="ECO:0000313" key="5">
    <source>
        <dbReference type="EMBL" id="AYO31878.1"/>
    </source>
</evidence>
<dbReference type="AlphaFoldDB" id="A0A3G2RA27"/>
<dbReference type="SUPFAM" id="SSF46785">
    <property type="entry name" value="Winged helix' DNA-binding domain"/>
    <property type="match status" value="1"/>
</dbReference>
<organism evidence="5 6">
    <name type="scientific">Biomaibacter acetigenes</name>
    <dbReference type="NCBI Taxonomy" id="2316383"/>
    <lineage>
        <taxon>Bacteria</taxon>
        <taxon>Bacillati</taxon>
        <taxon>Bacillota</taxon>
        <taxon>Clostridia</taxon>
        <taxon>Thermosediminibacterales</taxon>
        <taxon>Tepidanaerobacteraceae</taxon>
        <taxon>Biomaibacter</taxon>
    </lineage>
</organism>
<evidence type="ECO:0000256" key="1">
    <source>
        <dbReference type="ARBA" id="ARBA00023015"/>
    </source>
</evidence>
<keyword evidence="1" id="KW-0805">Transcription regulation</keyword>
<sequence>MTLKNISEYQVQFLQGLADRTRLRIINALKEQEKTVTQLVAELGSSQANISGHLRTLKESGILKSRQKGKYVFYSLRDEAINEFLSYMEEMLFNLRQKAIMEGI</sequence>
<keyword evidence="6" id="KW-1185">Reference proteome</keyword>
<dbReference type="Gene3D" id="1.10.10.10">
    <property type="entry name" value="Winged helix-like DNA-binding domain superfamily/Winged helix DNA-binding domain"/>
    <property type="match status" value="1"/>
</dbReference>
<keyword evidence="3" id="KW-0804">Transcription</keyword>
<dbReference type="PRINTS" id="PR00778">
    <property type="entry name" value="HTHARSR"/>
</dbReference>
<protein>
    <submittedName>
        <fullName evidence="5">ArsR family transcriptional regulator</fullName>
    </submittedName>
</protein>
<dbReference type="PANTHER" id="PTHR33154:SF33">
    <property type="entry name" value="TRANSCRIPTIONAL REPRESSOR SDPR"/>
    <property type="match status" value="1"/>
</dbReference>
<dbReference type="EMBL" id="CP033169">
    <property type="protein sequence ID" value="AYO31878.1"/>
    <property type="molecule type" value="Genomic_DNA"/>
</dbReference>
<dbReference type="InterPro" id="IPR036388">
    <property type="entry name" value="WH-like_DNA-bd_sf"/>
</dbReference>
<dbReference type="RefSeq" id="WP_120767330.1">
    <property type="nucleotide sequence ID" value="NZ_CP033169.1"/>
</dbReference>
<proteinExistence type="predicted"/>
<dbReference type="PANTHER" id="PTHR33154">
    <property type="entry name" value="TRANSCRIPTIONAL REGULATOR, ARSR FAMILY"/>
    <property type="match status" value="1"/>
</dbReference>
<accession>A0A3G2RA27</accession>
<dbReference type="GO" id="GO:0003700">
    <property type="term" value="F:DNA-binding transcription factor activity"/>
    <property type="evidence" value="ECO:0007669"/>
    <property type="project" value="InterPro"/>
</dbReference>
<evidence type="ECO:0000256" key="3">
    <source>
        <dbReference type="ARBA" id="ARBA00023163"/>
    </source>
</evidence>
<dbReference type="SMART" id="SM00418">
    <property type="entry name" value="HTH_ARSR"/>
    <property type="match status" value="1"/>
</dbReference>
<dbReference type="NCBIfam" id="NF033788">
    <property type="entry name" value="HTH_metalloreg"/>
    <property type="match status" value="1"/>
</dbReference>
<evidence type="ECO:0000313" key="6">
    <source>
        <dbReference type="Proteomes" id="UP000280960"/>
    </source>
</evidence>
<dbReference type="KEGG" id="bacg:D2962_15830"/>
<dbReference type="InterPro" id="IPR011991">
    <property type="entry name" value="ArsR-like_HTH"/>
</dbReference>
<dbReference type="Proteomes" id="UP000280960">
    <property type="component" value="Chromosome"/>
</dbReference>
<feature type="domain" description="HTH arsR-type" evidence="4">
    <location>
        <begin position="3"/>
        <end position="96"/>
    </location>
</feature>
<evidence type="ECO:0000259" key="4">
    <source>
        <dbReference type="PROSITE" id="PS50987"/>
    </source>
</evidence>